<gene>
    <name evidence="1" type="ordered locus">Mmwyl1_0279</name>
</gene>
<dbReference type="HOGENOM" id="CLU_717290_0_0_6"/>
<dbReference type="AlphaFoldDB" id="A6VRZ1"/>
<evidence type="ECO:0000313" key="1">
    <source>
        <dbReference type="EMBL" id="ABR69220.1"/>
    </source>
</evidence>
<sequence length="385" mass="44409">MNFNTINDLIRELDIDKNHWINKEALEFAKLKNYKNTSVTLKHIPKWLLAKKFKCTNGHLFSPKWLEKRPPVSIFMDKNGNYLQQTSTDIICPICKVKLSLPLPAAKFGGEISIFGDEAFRTSGGNLISVYSFVSFSGNSDSNNRFHREVVEIKKKNNLEIFHLKDMDFEKQGLPISDFIKLIKKFNDSGDLNIYSSILITDNDKPQNKEKQKIQTHCFSAAMLSIIQECTVHNLAPIFFFERTERDGWAKNFFKGARLNLSWAVITNGLPVGNPSFVIPETSPLLEVADLISYLVARKIYQVAERKKKRIVKLKFHPDSLGGIRYILSDKNRSFWKVYSKKIPLNIILNGHEWEKEINKTELVNQKKIGLNDNFLYLHESQIPQ</sequence>
<accession>A6VRZ1</accession>
<dbReference type="STRING" id="400668.Mmwyl1_0279"/>
<organism evidence="1">
    <name type="scientific">Marinomonas sp. (strain MWYL1)</name>
    <dbReference type="NCBI Taxonomy" id="400668"/>
    <lineage>
        <taxon>Bacteria</taxon>
        <taxon>Pseudomonadati</taxon>
        <taxon>Pseudomonadota</taxon>
        <taxon>Gammaproteobacteria</taxon>
        <taxon>Oceanospirillales</taxon>
        <taxon>Oceanospirillaceae</taxon>
        <taxon>Marinomonas</taxon>
    </lineage>
</organism>
<dbReference type="EMBL" id="CP000749">
    <property type="protein sequence ID" value="ABR69220.1"/>
    <property type="molecule type" value="Genomic_DNA"/>
</dbReference>
<dbReference type="eggNOG" id="COG2206">
    <property type="taxonomic scope" value="Bacteria"/>
</dbReference>
<reference evidence="1" key="1">
    <citation type="submission" date="2007-06" db="EMBL/GenBank/DDBJ databases">
        <title>Complete sequence of Marinomonas sp. MWYL1.</title>
        <authorList>
            <consortium name="US DOE Joint Genome Institute"/>
            <person name="Copeland A."/>
            <person name="Lucas S."/>
            <person name="Lapidus A."/>
            <person name="Barry K."/>
            <person name="Glavina del Rio T."/>
            <person name="Dalin E."/>
            <person name="Tice H."/>
            <person name="Pitluck S."/>
            <person name="Kiss H."/>
            <person name="Brettin T."/>
            <person name="Bruce D."/>
            <person name="Detter J.C."/>
            <person name="Han C."/>
            <person name="Schmutz J."/>
            <person name="Larimer F."/>
            <person name="Land M."/>
            <person name="Hauser L."/>
            <person name="Kyrpides N."/>
            <person name="Kim E."/>
            <person name="Johnston A.W.B."/>
            <person name="Todd J.D."/>
            <person name="Rogers R."/>
            <person name="Wexler M."/>
            <person name="Bond P.L."/>
            <person name="Li Y."/>
            <person name="Richardson P."/>
        </authorList>
    </citation>
    <scope>NUCLEOTIDE SEQUENCE [LARGE SCALE GENOMIC DNA]</scope>
    <source>
        <strain evidence="1">MWYL1</strain>
    </source>
</reference>
<dbReference type="OrthoDB" id="7057321at2"/>
<proteinExistence type="predicted"/>
<dbReference type="KEGG" id="mmw:Mmwyl1_0279"/>
<name>A6VRZ1_MARMS</name>
<protein>
    <submittedName>
        <fullName evidence="1">Uncharacterized protein</fullName>
    </submittedName>
</protein>